<dbReference type="GO" id="GO:0006325">
    <property type="term" value="P:chromatin organization"/>
    <property type="evidence" value="ECO:0007669"/>
    <property type="project" value="UniProtKB-ARBA"/>
</dbReference>
<name>A0A9W8YTY1_9PEZI</name>
<feature type="compositionally biased region" description="Polar residues" evidence="2">
    <location>
        <begin position="705"/>
        <end position="714"/>
    </location>
</feature>
<feature type="region of interest" description="Disordered" evidence="2">
    <location>
        <begin position="422"/>
        <end position="461"/>
    </location>
</feature>
<dbReference type="Gene3D" id="1.20.920.10">
    <property type="entry name" value="Bromodomain-like"/>
    <property type="match status" value="1"/>
</dbReference>
<accession>A0A9W8YTY1</accession>
<dbReference type="CDD" id="cd04369">
    <property type="entry name" value="Bromodomain"/>
    <property type="match status" value="1"/>
</dbReference>
<comment type="caution">
    <text evidence="3">The sequence shown here is derived from an EMBL/GenBank/DDBJ whole genome shotgun (WGS) entry which is preliminary data.</text>
</comment>
<feature type="region of interest" description="Disordered" evidence="2">
    <location>
        <begin position="494"/>
        <end position="513"/>
    </location>
</feature>
<keyword evidence="4" id="KW-1185">Reference proteome</keyword>
<dbReference type="Proteomes" id="UP001140453">
    <property type="component" value="Unassembled WGS sequence"/>
</dbReference>
<feature type="region of interest" description="Disordered" evidence="2">
    <location>
        <begin position="813"/>
        <end position="834"/>
    </location>
</feature>
<feature type="compositionally biased region" description="Low complexity" evidence="2">
    <location>
        <begin position="502"/>
        <end position="511"/>
    </location>
</feature>
<dbReference type="EMBL" id="JAPEVB010000003">
    <property type="protein sequence ID" value="KAJ4390955.1"/>
    <property type="molecule type" value="Genomic_DNA"/>
</dbReference>
<sequence>MASFMIKDPSEAFVDYWIEPDKMPLDDEFREGGKLYRYAPLMENIYQVMAFEEQTQQWARVAKEVIIPFLKECDDIKDQERRDYIELFKKHHGPGNVREKHIAKAAELVAQLQEDDPVLATLLRKHRPLIICEPYCNRFTYGKATIQYNDGTYKDAAEAAVKAPTVQRPDPKPPGAYRPNKEDLKWRHPRRVPQDDLGMKQSLFHMLQKLRHNFPTEADVFSVEVYKWKDPVYHVKIKESRSFDQIQYDIQTPSWGGYGARAFLKDMHLVFSNARRCYGRESYEGMCASKLEKEMQKLLIGGMGEDGTKVLELYNTIVTEAIAADPASQWAYIHPDDTNDSMDLPAAQPSQQLHLYADMADSRLPPNNVLAPTSSAISADSSPLVDDKDGEDDEAPITANMRRNMRRKAKAIGDNRGEFTAVSDEDSIKKRKQGYHVEELSSSSSHASKRKKTPGNTHMAPSLRLITNTSNNIMASGSQDGGVSAAQEAPVPGDFQLSTLRSPPSNESPNPGEDERIVEELVFGIIDESLSLPSATAHREHQAARDQKHMQLLLFPATPIPEVTEDQAAESNRTLKLRGPVITVAEYEQLHATYETDISSKRDRSDDDSAEEILRVPLKQAKVYSNSAVAPLFDHEEPAAFTQIPQDMTASALREGSPVQPYRLESLYSQSTAAKSLQPHKRNADKMNAVGEDQATLQEKRQRTSEPGTISATNLGFAKNHRPITFYNIFAYRSAQGLGVYTIKCPRKNCKHVFKQHPLQKHRARDHFRQCGSVFADEKEMLQECAQQVVDPNNDKRFTMHWIENNFNGSIVNKKPARPRLDDESCPPTAQARV</sequence>
<feature type="region of interest" description="Disordered" evidence="2">
    <location>
        <begin position="364"/>
        <end position="396"/>
    </location>
</feature>
<feature type="region of interest" description="Disordered" evidence="2">
    <location>
        <begin position="694"/>
        <end position="714"/>
    </location>
</feature>
<evidence type="ECO:0000313" key="3">
    <source>
        <dbReference type="EMBL" id="KAJ4390955.1"/>
    </source>
</evidence>
<keyword evidence="1" id="KW-0103">Bromodomain</keyword>
<dbReference type="SUPFAM" id="SSF47370">
    <property type="entry name" value="Bromodomain"/>
    <property type="match status" value="1"/>
</dbReference>
<dbReference type="OrthoDB" id="5239733at2759"/>
<evidence type="ECO:0000256" key="2">
    <source>
        <dbReference type="SAM" id="MobiDB-lite"/>
    </source>
</evidence>
<dbReference type="InterPro" id="IPR036427">
    <property type="entry name" value="Bromodomain-like_sf"/>
</dbReference>
<reference evidence="3" key="1">
    <citation type="submission" date="2022-10" db="EMBL/GenBank/DDBJ databases">
        <title>Tapping the CABI collections for fungal endophytes: first genome assemblies for Collariella, Neodidymelliopsis, Ascochyta clinopodiicola, Didymella pomorum, Didymosphaeria variabile, Neocosmospora piperis and Neocucurbitaria cava.</title>
        <authorList>
            <person name="Hill R."/>
        </authorList>
    </citation>
    <scope>NUCLEOTIDE SEQUENCE</scope>
    <source>
        <strain evidence="3">IMI 355082</strain>
    </source>
</reference>
<gene>
    <name evidence="3" type="ORF">N0V93_004554</name>
</gene>
<proteinExistence type="predicted"/>
<dbReference type="AlphaFoldDB" id="A0A9W8YTY1"/>
<protein>
    <submittedName>
        <fullName evidence="3">Uncharacterized protein</fullName>
    </submittedName>
</protein>
<feature type="compositionally biased region" description="Polar residues" evidence="2">
    <location>
        <begin position="370"/>
        <end position="381"/>
    </location>
</feature>
<feature type="region of interest" description="Disordered" evidence="2">
    <location>
        <begin position="162"/>
        <end position="182"/>
    </location>
</feature>
<evidence type="ECO:0000313" key="4">
    <source>
        <dbReference type="Proteomes" id="UP001140453"/>
    </source>
</evidence>
<organism evidence="3 4">
    <name type="scientific">Gnomoniopsis smithogilvyi</name>
    <dbReference type="NCBI Taxonomy" id="1191159"/>
    <lineage>
        <taxon>Eukaryota</taxon>
        <taxon>Fungi</taxon>
        <taxon>Dikarya</taxon>
        <taxon>Ascomycota</taxon>
        <taxon>Pezizomycotina</taxon>
        <taxon>Sordariomycetes</taxon>
        <taxon>Sordariomycetidae</taxon>
        <taxon>Diaporthales</taxon>
        <taxon>Gnomoniaceae</taxon>
        <taxon>Gnomoniopsis</taxon>
    </lineage>
</organism>
<evidence type="ECO:0000256" key="1">
    <source>
        <dbReference type="ARBA" id="ARBA00023117"/>
    </source>
</evidence>